<dbReference type="EMBL" id="CP036434">
    <property type="protein sequence ID" value="QDV04523.1"/>
    <property type="molecule type" value="Genomic_DNA"/>
</dbReference>
<evidence type="ECO:0000313" key="2">
    <source>
        <dbReference type="EMBL" id="QDV04523.1"/>
    </source>
</evidence>
<dbReference type="GO" id="GO:0006935">
    <property type="term" value="P:chemotaxis"/>
    <property type="evidence" value="ECO:0007669"/>
    <property type="project" value="UniProtKB-KW"/>
</dbReference>
<dbReference type="Gene3D" id="3.40.1550.10">
    <property type="entry name" value="CheC-like"/>
    <property type="match status" value="1"/>
</dbReference>
<gene>
    <name evidence="2" type="ORF">Poly30_00140</name>
</gene>
<evidence type="ECO:0008006" key="4">
    <source>
        <dbReference type="Google" id="ProtNLM"/>
    </source>
</evidence>
<protein>
    <recommendedName>
        <fullName evidence="4">Chemotaxis phosphatase CheX-like domain-containing protein</fullName>
    </recommendedName>
</protein>
<dbReference type="Proteomes" id="UP000320390">
    <property type="component" value="Chromosome"/>
</dbReference>
<dbReference type="RefSeq" id="WP_145193966.1">
    <property type="nucleotide sequence ID" value="NZ_CP036434.1"/>
</dbReference>
<proteinExistence type="predicted"/>
<accession>A0A518EKA7</accession>
<dbReference type="InterPro" id="IPR028976">
    <property type="entry name" value="CheC-like_sf"/>
</dbReference>
<evidence type="ECO:0000313" key="3">
    <source>
        <dbReference type="Proteomes" id="UP000320390"/>
    </source>
</evidence>
<organism evidence="2 3">
    <name type="scientific">Saltatorellus ferox</name>
    <dbReference type="NCBI Taxonomy" id="2528018"/>
    <lineage>
        <taxon>Bacteria</taxon>
        <taxon>Pseudomonadati</taxon>
        <taxon>Planctomycetota</taxon>
        <taxon>Planctomycetia</taxon>
        <taxon>Planctomycetia incertae sedis</taxon>
        <taxon>Saltatorellus</taxon>
    </lineage>
</organism>
<evidence type="ECO:0000256" key="1">
    <source>
        <dbReference type="ARBA" id="ARBA00022500"/>
    </source>
</evidence>
<dbReference type="SUPFAM" id="SSF103039">
    <property type="entry name" value="CheC-like"/>
    <property type="match status" value="1"/>
</dbReference>
<keyword evidence="3" id="KW-1185">Reference proteome</keyword>
<sequence>MNLLTEDSLVEKIDNVLETMCFVMADSIGTGELSDPPPIRAWITYGNESERGCVQLAATFGFIQEAASGLLGVDSDDITSEGEALETLLELANVIGGEVVSLLGGEDVFFEMGIPSR</sequence>
<keyword evidence="1" id="KW-0145">Chemotaxis</keyword>
<name>A0A518EKA7_9BACT</name>
<dbReference type="AlphaFoldDB" id="A0A518EKA7"/>
<reference evidence="2 3" key="1">
    <citation type="submission" date="2019-02" db="EMBL/GenBank/DDBJ databases">
        <title>Deep-cultivation of Planctomycetes and their phenomic and genomic characterization uncovers novel biology.</title>
        <authorList>
            <person name="Wiegand S."/>
            <person name="Jogler M."/>
            <person name="Boedeker C."/>
            <person name="Pinto D."/>
            <person name="Vollmers J."/>
            <person name="Rivas-Marin E."/>
            <person name="Kohn T."/>
            <person name="Peeters S.H."/>
            <person name="Heuer A."/>
            <person name="Rast P."/>
            <person name="Oberbeckmann S."/>
            <person name="Bunk B."/>
            <person name="Jeske O."/>
            <person name="Meyerdierks A."/>
            <person name="Storesund J.E."/>
            <person name="Kallscheuer N."/>
            <person name="Luecker S."/>
            <person name="Lage O.M."/>
            <person name="Pohl T."/>
            <person name="Merkel B.J."/>
            <person name="Hornburger P."/>
            <person name="Mueller R.-W."/>
            <person name="Bruemmer F."/>
            <person name="Labrenz M."/>
            <person name="Spormann A.M."/>
            <person name="Op den Camp H."/>
            <person name="Overmann J."/>
            <person name="Amann R."/>
            <person name="Jetten M.S.M."/>
            <person name="Mascher T."/>
            <person name="Medema M.H."/>
            <person name="Devos D.P."/>
            <person name="Kaster A.-K."/>
            <person name="Ovreas L."/>
            <person name="Rohde M."/>
            <person name="Galperin M.Y."/>
            <person name="Jogler C."/>
        </authorList>
    </citation>
    <scope>NUCLEOTIDE SEQUENCE [LARGE SCALE GENOMIC DNA]</scope>
    <source>
        <strain evidence="2 3">Poly30</strain>
    </source>
</reference>